<accession>A0A1I6K2J7</accession>
<dbReference type="InterPro" id="IPR009579">
    <property type="entry name" value="DUF1192"/>
</dbReference>
<reference evidence="1 2" key="1">
    <citation type="submission" date="2016-10" db="EMBL/GenBank/DDBJ databases">
        <authorList>
            <person name="de Groot N.N."/>
        </authorList>
    </citation>
    <scope>NUCLEOTIDE SEQUENCE [LARGE SCALE GENOMIC DNA]</scope>
    <source>
        <strain evidence="1 2">S5-249</strain>
    </source>
</reference>
<gene>
    <name evidence="1" type="ORF">SAMN05192580_1264</name>
</gene>
<protein>
    <submittedName>
        <fullName evidence="1">Uncharacterized small protein, DUF1192 family</fullName>
    </submittedName>
</protein>
<dbReference type="OrthoDB" id="7173908at2"/>
<dbReference type="EMBL" id="FOZG01000001">
    <property type="protein sequence ID" value="SFR85482.1"/>
    <property type="molecule type" value="Genomic_DNA"/>
</dbReference>
<evidence type="ECO:0000313" key="1">
    <source>
        <dbReference type="EMBL" id="SFR85482.1"/>
    </source>
</evidence>
<dbReference type="AlphaFoldDB" id="A0A1I6K2J7"/>
<dbReference type="STRING" id="1166337.SAMN05192580_1264"/>
<dbReference type="Proteomes" id="UP000198824">
    <property type="component" value="Unassembled WGS sequence"/>
</dbReference>
<dbReference type="Pfam" id="PF06698">
    <property type="entry name" value="DUF1192"/>
    <property type="match status" value="1"/>
</dbReference>
<evidence type="ECO:0000313" key="2">
    <source>
        <dbReference type="Proteomes" id="UP000198824"/>
    </source>
</evidence>
<name>A0A1I6K2J7_9SPHN</name>
<dbReference type="RefSeq" id="WP_093312361.1">
    <property type="nucleotide sequence ID" value="NZ_FOZG01000001.1"/>
</dbReference>
<organism evidence="1 2">
    <name type="scientific">Sphingomonas jatrophae</name>
    <dbReference type="NCBI Taxonomy" id="1166337"/>
    <lineage>
        <taxon>Bacteria</taxon>
        <taxon>Pseudomonadati</taxon>
        <taxon>Pseudomonadota</taxon>
        <taxon>Alphaproteobacteria</taxon>
        <taxon>Sphingomonadales</taxon>
        <taxon>Sphingomonadaceae</taxon>
        <taxon>Sphingomonas</taxon>
    </lineage>
</organism>
<proteinExistence type="predicted"/>
<keyword evidence="2" id="KW-1185">Reference proteome</keyword>
<sequence>MDPQEIFAKRADDPLAALAAQDLDPFSVDELQARIVLLEAEIVRVRRKLESAVNHRASADALFNR</sequence>